<dbReference type="PANTHER" id="PTHR43116:SF3">
    <property type="entry name" value="CLASS I PEPTIDE CHAIN RELEASE FACTOR"/>
    <property type="match status" value="1"/>
</dbReference>
<comment type="PTM">
    <text evidence="4">Methylated by PrmC. Methylation increases the termination efficiency of RF2.</text>
</comment>
<feature type="modified residue" description="N5-methylglutamine" evidence="4">
    <location>
        <position position="249"/>
    </location>
</feature>
<dbReference type="RefSeq" id="WP_013022622.1">
    <property type="nucleotide sequence ID" value="NC_013949.1"/>
</dbReference>
<dbReference type="HAMAP" id="MF_00094">
    <property type="entry name" value="Rel_fac_2"/>
    <property type="match status" value="1"/>
</dbReference>
<keyword evidence="6" id="KW-0175">Coiled coil</keyword>
<dbReference type="PROSITE" id="PS00745">
    <property type="entry name" value="RF_PROK_I"/>
    <property type="match status" value="1"/>
</dbReference>
<evidence type="ECO:0000313" key="8">
    <source>
        <dbReference type="EMBL" id="CBG39527.1"/>
    </source>
</evidence>
<comment type="function">
    <text evidence="4">Peptide chain release factor 2 directs the termination of translation in response to the peptide chain termination codons UGA and UAA.</text>
</comment>
<dbReference type="InterPro" id="IPR045853">
    <property type="entry name" value="Pep_chain_release_fac_I_sf"/>
</dbReference>
<dbReference type="SMART" id="SM00937">
    <property type="entry name" value="PCRF"/>
    <property type="match status" value="1"/>
</dbReference>
<evidence type="ECO:0000313" key="9">
    <source>
        <dbReference type="Proteomes" id="UP000001522"/>
    </source>
</evidence>
<gene>
    <name evidence="4 8" type="primary">prfB</name>
    <name evidence="8" type="ordered locus">HMU02650</name>
</gene>
<dbReference type="SUPFAM" id="SSF75620">
    <property type="entry name" value="Release factor"/>
    <property type="match status" value="1"/>
</dbReference>
<keyword evidence="4" id="KW-0963">Cytoplasm</keyword>
<evidence type="ECO:0000259" key="7">
    <source>
        <dbReference type="PROSITE" id="PS00745"/>
    </source>
</evidence>
<dbReference type="KEGG" id="hms:HMU02650"/>
<evidence type="ECO:0000256" key="5">
    <source>
        <dbReference type="NCBIfam" id="TIGR00020"/>
    </source>
</evidence>
<dbReference type="Proteomes" id="UP000001522">
    <property type="component" value="Chromosome"/>
</dbReference>
<organism evidence="8 9">
    <name type="scientific">Helicobacter mustelae (strain ATCC 43772 / CCUG 25715 / CIP 103759 / LMG 18044 / NCTC 12198 / R85-136P)</name>
    <name type="common">Campylobacter mustelae</name>
    <dbReference type="NCBI Taxonomy" id="679897"/>
    <lineage>
        <taxon>Bacteria</taxon>
        <taxon>Pseudomonadati</taxon>
        <taxon>Campylobacterota</taxon>
        <taxon>Epsilonproteobacteria</taxon>
        <taxon>Campylobacterales</taxon>
        <taxon>Helicobacteraceae</taxon>
        <taxon>Helicobacter</taxon>
    </lineage>
</organism>
<evidence type="ECO:0000256" key="1">
    <source>
        <dbReference type="ARBA" id="ARBA00010835"/>
    </source>
</evidence>
<evidence type="ECO:0000256" key="4">
    <source>
        <dbReference type="HAMAP-Rule" id="MF_00094"/>
    </source>
</evidence>
<dbReference type="STRING" id="679897.HMU02650"/>
<sequence length="365" mass="41380">MDSYEYSELLKTLKTKVDSIHKIIKPDTLKERLCEIEKLQQDPNFWNDAKRAGEIGKEKSKIERMLATYQNAKNSIDDARELFEISANDTDTLELLFAESQNLEQEIKKVEIEVMLSGEHDGANAIVTIQPGAGGTESQDWGSILYRMYLRWCERRGFKAEILDYQDGEEAGIKGVAFLVKGENAYGYMKTESGVHRLVRNSPFDANTKRHTSFASVQVSPELDDNIEIDIEEKDLRIDTYRASGAGGQHINKTESAIRITHLPTGIVVQCQNDRSQHKNKASALKMLQSKLYELEREKQNSSVATQEKSEIGWGHQIRSYVLSPYQQVKDNRSNIAYSNVEAILDGDIDSIIEGVLISKTKEKR</sequence>
<dbReference type="Gene3D" id="1.20.58.410">
    <property type="entry name" value="Release factor"/>
    <property type="match status" value="1"/>
</dbReference>
<keyword evidence="9" id="KW-1185">Reference proteome</keyword>
<comment type="similarity">
    <text evidence="1 4">Belongs to the prokaryotic/mitochondrial release factor family.</text>
</comment>
<dbReference type="Gene3D" id="3.30.160.20">
    <property type="match status" value="1"/>
</dbReference>
<evidence type="ECO:0000256" key="6">
    <source>
        <dbReference type="SAM" id="Coils"/>
    </source>
</evidence>
<dbReference type="InterPro" id="IPR000352">
    <property type="entry name" value="Pep_chain_release_fac_I"/>
</dbReference>
<dbReference type="Gene3D" id="3.30.70.1660">
    <property type="match status" value="1"/>
</dbReference>
<comment type="subcellular location">
    <subcellularLocation>
        <location evidence="4">Cytoplasm</location>
    </subcellularLocation>
</comment>
<dbReference type="EMBL" id="FN555004">
    <property type="protein sequence ID" value="CBG39527.1"/>
    <property type="molecule type" value="Genomic_DNA"/>
</dbReference>
<evidence type="ECO:0000256" key="3">
    <source>
        <dbReference type="ARBA" id="ARBA00022917"/>
    </source>
</evidence>
<dbReference type="AlphaFoldDB" id="D3UGA6"/>
<dbReference type="NCBIfam" id="TIGR00020">
    <property type="entry name" value="prfB"/>
    <property type="match status" value="1"/>
</dbReference>
<keyword evidence="2 4" id="KW-0488">Methylation</keyword>
<feature type="coiled-coil region" evidence="6">
    <location>
        <begin position="62"/>
        <end position="113"/>
    </location>
</feature>
<proteinExistence type="inferred from homology"/>
<dbReference type="InterPro" id="IPR005139">
    <property type="entry name" value="PCRF"/>
</dbReference>
<dbReference type="FunFam" id="3.30.160.20:FF:000010">
    <property type="entry name" value="Peptide chain release factor 2"/>
    <property type="match status" value="1"/>
</dbReference>
<dbReference type="GO" id="GO:0016149">
    <property type="term" value="F:translation release factor activity, codon specific"/>
    <property type="evidence" value="ECO:0007669"/>
    <property type="project" value="UniProtKB-UniRule"/>
</dbReference>
<dbReference type="Pfam" id="PF03462">
    <property type="entry name" value="PCRF"/>
    <property type="match status" value="1"/>
</dbReference>
<dbReference type="HOGENOM" id="CLU_036856_6_0_7"/>
<feature type="domain" description="Prokaryotic-type class I peptide chain release factors" evidence="7">
    <location>
        <begin position="242"/>
        <end position="258"/>
    </location>
</feature>
<dbReference type="GO" id="GO:0005737">
    <property type="term" value="C:cytoplasm"/>
    <property type="evidence" value="ECO:0007669"/>
    <property type="project" value="UniProtKB-SubCell"/>
</dbReference>
<reference evidence="8 9" key="1">
    <citation type="journal article" date="2010" name="BMC Genomics">
        <title>Comparative genomics and proteomics of Helicobacter mustelae, an ulcerogenic and carcinogenic gastric pathogen.</title>
        <authorList>
            <person name="O'Toole P.W."/>
            <person name="Snelling W.J."/>
            <person name="Canchaya C."/>
            <person name="Forde B.M."/>
            <person name="Hardie K.R."/>
            <person name="Josenhans C."/>
            <person name="Graham R.L.J."/>
            <person name="McMullan G."/>
            <person name="Parkhill J."/>
            <person name="Belda E."/>
            <person name="Bentley S.D."/>
        </authorList>
    </citation>
    <scope>NUCLEOTIDE SEQUENCE [LARGE SCALE GENOMIC DNA]</scope>
    <source>
        <strain evidence="9">ATCC 43772 / LMG 18044 / NCTC 12198 / 12198</strain>
    </source>
</reference>
<dbReference type="Pfam" id="PF00472">
    <property type="entry name" value="RF-1"/>
    <property type="match status" value="1"/>
</dbReference>
<name>D3UGA6_HELM1</name>
<protein>
    <recommendedName>
        <fullName evidence="4 5">Peptide chain release factor 2</fullName>
        <shortName evidence="4">RF-2</shortName>
    </recommendedName>
</protein>
<dbReference type="PANTHER" id="PTHR43116">
    <property type="entry name" value="PEPTIDE CHAIN RELEASE FACTOR 2"/>
    <property type="match status" value="1"/>
</dbReference>
<accession>D3UGA6</accession>
<keyword evidence="3 4" id="KW-0648">Protein biosynthesis</keyword>
<dbReference type="eggNOG" id="COG1186">
    <property type="taxonomic scope" value="Bacteria"/>
</dbReference>
<evidence type="ECO:0000256" key="2">
    <source>
        <dbReference type="ARBA" id="ARBA00022481"/>
    </source>
</evidence>
<dbReference type="InterPro" id="IPR004374">
    <property type="entry name" value="PrfB"/>
</dbReference>